<comment type="caution">
    <text evidence="21">The sequence shown here is derived from an EMBL/GenBank/DDBJ whole genome shotgun (WGS) entry which is preliminary data.</text>
</comment>
<evidence type="ECO:0000256" key="14">
    <source>
        <dbReference type="ARBA" id="ARBA00023136"/>
    </source>
</evidence>
<keyword evidence="9 19" id="KW-0812">Transmembrane</keyword>
<keyword evidence="11" id="KW-0256">Endoplasmic reticulum</keyword>
<keyword evidence="10" id="KW-0479">Metal-binding</keyword>
<dbReference type="PANTHER" id="PTHR10571:SF0">
    <property type="entry name" value="UDP-N-ACETYLGLUCOSAMINE--DOLICHYL-PHOSPHATE N-ACETYLGLUCOSAMINEPHOSPHOTRANSFERASE"/>
    <property type="match status" value="1"/>
</dbReference>
<feature type="transmembrane region" description="Helical" evidence="19">
    <location>
        <begin position="295"/>
        <end position="313"/>
    </location>
</feature>
<evidence type="ECO:0000256" key="5">
    <source>
        <dbReference type="ARBA" id="ARBA00013225"/>
    </source>
</evidence>
<keyword evidence="13 19" id="KW-1133">Transmembrane helix</keyword>
<name>A0ABD3MT81_9STRA</name>
<evidence type="ECO:0000256" key="20">
    <source>
        <dbReference type="SAM" id="SignalP"/>
    </source>
</evidence>
<comment type="function">
    <text evidence="17">UDP-N-acetylglucosamine--dolichyl-phosphate N-acetylglucosaminephosphotransferase that operates in the biosynthetic pathway of dolichol-linked oligosaccharides, the glycan precursors employed in protein asparagine (N)-glycosylation. The assembly of dolichol-linked oligosaccharides begins on the cytosolic side of the endoplasmic reticulum membrane and finishes in its lumen. The sequential addition of sugars to dolichol pyrophosphate produces dolichol-linked oligosaccharides containing fourteen sugars, including two GlcNAcs, nine mannoses and three glucoses. Once assembled, the oligosaccharide is transferred from the lipid to nascent proteins by oligosaccharyltransferases. Catalyzes the initial step of dolichol-linked oligosaccharide biosynthesis, transfering GlcNAc-1-P from cytosolic UDP-GlcNAc onto the carrier lipid dolichyl phosphate (P-dolichol), yielding GlcNAc-P-P-dolichol embedded in the cytoplasmic leaflet of the endoplasmic reticulum membrane.</text>
</comment>
<feature type="transmembrane region" description="Helical" evidence="19">
    <location>
        <begin position="397"/>
        <end position="417"/>
    </location>
</feature>
<proteinExistence type="inferred from homology"/>
<feature type="transmembrane region" description="Helical" evidence="19">
    <location>
        <begin position="264"/>
        <end position="283"/>
    </location>
</feature>
<evidence type="ECO:0000256" key="7">
    <source>
        <dbReference type="ARBA" id="ARBA00022676"/>
    </source>
</evidence>
<dbReference type="EC" id="2.7.8.15" evidence="5"/>
<dbReference type="Pfam" id="PF00953">
    <property type="entry name" value="Glycos_transf_4"/>
    <property type="match status" value="1"/>
</dbReference>
<evidence type="ECO:0000256" key="3">
    <source>
        <dbReference type="ARBA" id="ARBA00004922"/>
    </source>
</evidence>
<organism evidence="21 22">
    <name type="scientific">Discostella pseudostelligera</name>
    <dbReference type="NCBI Taxonomy" id="259834"/>
    <lineage>
        <taxon>Eukaryota</taxon>
        <taxon>Sar</taxon>
        <taxon>Stramenopiles</taxon>
        <taxon>Ochrophyta</taxon>
        <taxon>Bacillariophyta</taxon>
        <taxon>Coscinodiscophyceae</taxon>
        <taxon>Thalassiosirophycidae</taxon>
        <taxon>Stephanodiscales</taxon>
        <taxon>Stephanodiscaceae</taxon>
        <taxon>Discostella</taxon>
    </lineage>
</organism>
<evidence type="ECO:0000256" key="15">
    <source>
        <dbReference type="ARBA" id="ARBA00029567"/>
    </source>
</evidence>
<dbReference type="Proteomes" id="UP001530293">
    <property type="component" value="Unassembled WGS sequence"/>
</dbReference>
<evidence type="ECO:0000256" key="8">
    <source>
        <dbReference type="ARBA" id="ARBA00022679"/>
    </source>
</evidence>
<comment type="cofactor">
    <cofactor evidence="1">
        <name>Mg(2+)</name>
        <dbReference type="ChEBI" id="CHEBI:18420"/>
    </cofactor>
</comment>
<comment type="catalytic activity">
    <reaction evidence="18">
        <text>a di-trans,poly-cis-dolichyl phosphate + UDP-N-acetyl-alpha-D-glucosamine = an N-acetyl-alpha-D-glucosaminyl-diphospho-di-trans,poly-cis-dolichol + UMP</text>
        <dbReference type="Rhea" id="RHEA:13289"/>
        <dbReference type="Rhea" id="RHEA-COMP:19498"/>
        <dbReference type="Rhea" id="RHEA-COMP:19507"/>
        <dbReference type="ChEBI" id="CHEBI:57683"/>
        <dbReference type="ChEBI" id="CHEBI:57705"/>
        <dbReference type="ChEBI" id="CHEBI:57865"/>
        <dbReference type="ChEBI" id="CHEBI:58427"/>
        <dbReference type="EC" id="2.7.8.15"/>
    </reaction>
    <physiologicalReaction direction="left-to-right" evidence="18">
        <dbReference type="Rhea" id="RHEA:13290"/>
    </physiologicalReaction>
</comment>
<evidence type="ECO:0000256" key="13">
    <source>
        <dbReference type="ARBA" id="ARBA00022989"/>
    </source>
</evidence>
<dbReference type="CDD" id="cd06855">
    <property type="entry name" value="GT_GPT_euk"/>
    <property type="match status" value="1"/>
</dbReference>
<comment type="subcellular location">
    <subcellularLocation>
        <location evidence="2">Endoplasmic reticulum membrane</location>
        <topology evidence="2">Multi-pass membrane protein</topology>
    </subcellularLocation>
</comment>
<feature type="transmembrane region" description="Helical" evidence="19">
    <location>
        <begin position="63"/>
        <end position="85"/>
    </location>
</feature>
<gene>
    <name evidence="21" type="ORF">ACHAWU_003252</name>
</gene>
<evidence type="ECO:0000256" key="9">
    <source>
        <dbReference type="ARBA" id="ARBA00022692"/>
    </source>
</evidence>
<evidence type="ECO:0000256" key="12">
    <source>
        <dbReference type="ARBA" id="ARBA00022842"/>
    </source>
</evidence>
<protein>
    <recommendedName>
        <fullName evidence="6">UDP-N-acetylglucosamine--dolichyl-phosphate N-acetylglucosaminephosphotransferase</fullName>
        <ecNumber evidence="5">2.7.8.15</ecNumber>
    </recommendedName>
    <alternativeName>
        <fullName evidence="15">GlcNAc-1-P transferase</fullName>
    </alternativeName>
    <alternativeName>
        <fullName evidence="16">N-acetylglucosamine-1-phosphate transferase</fullName>
    </alternativeName>
</protein>
<dbReference type="PANTHER" id="PTHR10571">
    <property type="entry name" value="UDP-N-ACETYLGLUCOSAMINE--DOLICHYL-PHOSPHATE N-ACETYLGLUCOSAMINEPHOSPHOTRANSFERASE"/>
    <property type="match status" value="1"/>
</dbReference>
<dbReference type="GO" id="GO:0003975">
    <property type="term" value="F:UDP-N-acetylglucosamine-dolichyl-phosphate N-acetylglucosaminephosphotransferase activity"/>
    <property type="evidence" value="ECO:0007669"/>
    <property type="project" value="UniProtKB-EC"/>
</dbReference>
<feature type="chain" id="PRO_5044744146" description="UDP-N-acetylglucosamine--dolichyl-phosphate N-acetylglucosaminephosphotransferase" evidence="20">
    <location>
        <begin position="22"/>
        <end position="426"/>
    </location>
</feature>
<evidence type="ECO:0000256" key="16">
    <source>
        <dbReference type="ARBA" id="ARBA00033238"/>
    </source>
</evidence>
<evidence type="ECO:0000256" key="17">
    <source>
        <dbReference type="ARBA" id="ARBA00044717"/>
    </source>
</evidence>
<evidence type="ECO:0000256" key="2">
    <source>
        <dbReference type="ARBA" id="ARBA00004477"/>
    </source>
</evidence>
<dbReference type="GO" id="GO:0046872">
    <property type="term" value="F:metal ion binding"/>
    <property type="evidence" value="ECO:0007669"/>
    <property type="project" value="UniProtKB-KW"/>
</dbReference>
<evidence type="ECO:0000313" key="21">
    <source>
        <dbReference type="EMBL" id="KAL3767161.1"/>
    </source>
</evidence>
<feature type="signal peptide" evidence="20">
    <location>
        <begin position="1"/>
        <end position="21"/>
    </location>
</feature>
<evidence type="ECO:0000256" key="1">
    <source>
        <dbReference type="ARBA" id="ARBA00001946"/>
    </source>
</evidence>
<dbReference type="InterPro" id="IPR033895">
    <property type="entry name" value="GPT"/>
</dbReference>
<dbReference type="InterPro" id="IPR000715">
    <property type="entry name" value="Glycosyl_transferase_4"/>
</dbReference>
<dbReference type="EMBL" id="JALLBG020000077">
    <property type="protein sequence ID" value="KAL3767161.1"/>
    <property type="molecule type" value="Genomic_DNA"/>
</dbReference>
<evidence type="ECO:0000256" key="10">
    <source>
        <dbReference type="ARBA" id="ARBA00022723"/>
    </source>
</evidence>
<comment type="similarity">
    <text evidence="4">Belongs to the glycosyltransferase 4 family.</text>
</comment>
<evidence type="ECO:0000256" key="19">
    <source>
        <dbReference type="SAM" id="Phobius"/>
    </source>
</evidence>
<keyword evidence="14 19" id="KW-0472">Membrane</keyword>
<evidence type="ECO:0000256" key="18">
    <source>
        <dbReference type="ARBA" id="ARBA00045078"/>
    </source>
</evidence>
<keyword evidence="22" id="KW-1185">Reference proteome</keyword>
<evidence type="ECO:0000313" key="22">
    <source>
        <dbReference type="Proteomes" id="UP001530293"/>
    </source>
</evidence>
<evidence type="ECO:0000256" key="11">
    <source>
        <dbReference type="ARBA" id="ARBA00022824"/>
    </source>
</evidence>
<sequence>MTLPSILRVLAILPLLPPLHKLYQLVANEDILGSIIAKLNNDKSGGVNISADGSDVVNEVNTVGVQLLLFLILGILGHFGTYRLIPGIRYYMLKRGICGKDLGKKGTDREDVDLLDLNSALLSICFMLFLGFTDDVLEWPWRYKLFLPSVASLPLLCCYEGSTSIVVPIPLRSYLMHAGELTTFGKLLCRLVVVDENADGSIINLGTFYLAYMGLLSVFCTNAINIYAGINGLEVGQSYIIGCAVLYHNFIEIQSNGESAENHVFSAMIVVSFLGVSTALLRYNWFPASVFVGDTYCYFAGMTFAVVGILGHFSKTLLLFFIPQILNFVWSVPQLFRFVPCPKHRLPKFNAKTGLMEPSRVVISTTSGGNRKQVEMANMTLINVFLQLFGPMHEQTLCIALLVFQSFCCGLGMYIRYNLAQIVFDY</sequence>
<feature type="transmembrane region" description="Helical" evidence="19">
    <location>
        <begin position="209"/>
        <end position="230"/>
    </location>
</feature>
<keyword evidence="8" id="KW-0808">Transferase</keyword>
<keyword evidence="20" id="KW-0732">Signal</keyword>
<evidence type="ECO:0000256" key="4">
    <source>
        <dbReference type="ARBA" id="ARBA00009317"/>
    </source>
</evidence>
<dbReference type="GO" id="GO:0016757">
    <property type="term" value="F:glycosyltransferase activity"/>
    <property type="evidence" value="ECO:0007669"/>
    <property type="project" value="UniProtKB-KW"/>
</dbReference>
<reference evidence="21 22" key="1">
    <citation type="submission" date="2024-10" db="EMBL/GenBank/DDBJ databases">
        <title>Updated reference genomes for cyclostephanoid diatoms.</title>
        <authorList>
            <person name="Roberts W.R."/>
            <person name="Alverson A.J."/>
        </authorList>
    </citation>
    <scope>NUCLEOTIDE SEQUENCE [LARGE SCALE GENOMIC DNA]</scope>
    <source>
        <strain evidence="21 22">AJA232-27</strain>
    </source>
</reference>
<keyword evidence="7" id="KW-0328">Glycosyltransferase</keyword>
<dbReference type="AlphaFoldDB" id="A0ABD3MT81"/>
<evidence type="ECO:0000256" key="6">
    <source>
        <dbReference type="ARBA" id="ARBA00017659"/>
    </source>
</evidence>
<keyword evidence="12" id="KW-0460">Magnesium</keyword>
<accession>A0ABD3MT81</accession>
<dbReference type="GO" id="GO:0005789">
    <property type="term" value="C:endoplasmic reticulum membrane"/>
    <property type="evidence" value="ECO:0007669"/>
    <property type="project" value="UniProtKB-SubCell"/>
</dbReference>
<comment type="pathway">
    <text evidence="3">Protein modification; protein glycosylation.</text>
</comment>